<sequence>MVDALKNFMSTMMDTITWQVSEQVKMAMEAANSARPFPHFDYVPTNGCEPSHRQEHVPSPRYTEQEWESRHTTTKCRELKKALYELAEKGQIDRLLKKGPRFFRREQEPAQPQAQDEECLMEVVATITRGYVKGMSLSPWKAQLRSAQLVLTNEQGSRITVPIMVFGGKEAPRFASLHNNPLIVEMKIASAIVQQILIDTGRSIDIITWDCLKKLTHPGDDIVPLGNPILGFVMQEMKPTGMIHLPVYFGDKLKAKNLKVDFLVVDVPTAYNVILGRPTLQKSCCPNPSWNVPPCEH</sequence>
<dbReference type="PANTHER" id="PTHR33240">
    <property type="entry name" value="OS08G0508500 PROTEIN"/>
    <property type="match status" value="1"/>
</dbReference>
<protein>
    <submittedName>
        <fullName evidence="2">Uncharacterized protein</fullName>
    </submittedName>
</protein>
<keyword evidence="3" id="KW-1185">Reference proteome</keyword>
<dbReference type="EMBL" id="JAKOGI010000006">
    <property type="protein sequence ID" value="KAJ8451982.1"/>
    <property type="molecule type" value="Genomic_DNA"/>
</dbReference>
<dbReference type="CDD" id="cd00303">
    <property type="entry name" value="retropepsin_like"/>
    <property type="match status" value="1"/>
</dbReference>
<dbReference type="PANTHER" id="PTHR33240:SF17">
    <property type="entry name" value="EUKARYOTIC PEPTIDE CHAIN RELEASE FACTOR GTP-BINDING SUBUNIT-LIKE"/>
    <property type="match status" value="1"/>
</dbReference>
<reference evidence="2" key="1">
    <citation type="submission" date="2022-04" db="EMBL/GenBank/DDBJ databases">
        <title>Carnegiea gigantea Genome sequencing and assembly v2.</title>
        <authorList>
            <person name="Copetti D."/>
            <person name="Sanderson M.J."/>
            <person name="Burquez A."/>
            <person name="Wojciechowski M.F."/>
        </authorList>
    </citation>
    <scope>NUCLEOTIDE SEQUENCE</scope>
    <source>
        <strain evidence="2">SGP5-SGP5p</strain>
        <tissue evidence="2">Aerial part</tissue>
    </source>
</reference>
<name>A0A9Q1L0P2_9CARY</name>
<accession>A0A9Q1L0P2</accession>
<feature type="region of interest" description="Disordered" evidence="1">
    <location>
        <begin position="49"/>
        <end position="69"/>
    </location>
</feature>
<dbReference type="AlphaFoldDB" id="A0A9Q1L0P2"/>
<dbReference type="Gene3D" id="2.40.70.10">
    <property type="entry name" value="Acid Proteases"/>
    <property type="match status" value="1"/>
</dbReference>
<feature type="compositionally biased region" description="Basic and acidic residues" evidence="1">
    <location>
        <begin position="50"/>
        <end position="69"/>
    </location>
</feature>
<evidence type="ECO:0000313" key="2">
    <source>
        <dbReference type="EMBL" id="KAJ8451982.1"/>
    </source>
</evidence>
<evidence type="ECO:0000256" key="1">
    <source>
        <dbReference type="SAM" id="MobiDB-lite"/>
    </source>
</evidence>
<comment type="caution">
    <text evidence="2">The sequence shown here is derived from an EMBL/GenBank/DDBJ whole genome shotgun (WGS) entry which is preliminary data.</text>
</comment>
<organism evidence="2 3">
    <name type="scientific">Carnegiea gigantea</name>
    <dbReference type="NCBI Taxonomy" id="171969"/>
    <lineage>
        <taxon>Eukaryota</taxon>
        <taxon>Viridiplantae</taxon>
        <taxon>Streptophyta</taxon>
        <taxon>Embryophyta</taxon>
        <taxon>Tracheophyta</taxon>
        <taxon>Spermatophyta</taxon>
        <taxon>Magnoliopsida</taxon>
        <taxon>eudicotyledons</taxon>
        <taxon>Gunneridae</taxon>
        <taxon>Pentapetalae</taxon>
        <taxon>Caryophyllales</taxon>
        <taxon>Cactineae</taxon>
        <taxon>Cactaceae</taxon>
        <taxon>Cactoideae</taxon>
        <taxon>Echinocereeae</taxon>
        <taxon>Carnegiea</taxon>
    </lineage>
</organism>
<dbReference type="InterPro" id="IPR021109">
    <property type="entry name" value="Peptidase_aspartic_dom_sf"/>
</dbReference>
<evidence type="ECO:0000313" key="3">
    <source>
        <dbReference type="Proteomes" id="UP001153076"/>
    </source>
</evidence>
<proteinExistence type="predicted"/>
<dbReference type="Proteomes" id="UP001153076">
    <property type="component" value="Unassembled WGS sequence"/>
</dbReference>
<gene>
    <name evidence="2" type="ORF">Cgig2_016563</name>
</gene>
<dbReference type="OrthoDB" id="1746852at2759"/>